<dbReference type="GO" id="GO:0015344">
    <property type="term" value="F:siderophore uptake transmembrane transporter activity"/>
    <property type="evidence" value="ECO:0007669"/>
    <property type="project" value="TreeGrafter"/>
</dbReference>
<reference evidence="14 15" key="1">
    <citation type="submission" date="2016-04" db="EMBL/GenBank/DDBJ databases">
        <title>Draft genome sequence of Janthinobacterium psychrotolerans sp. nov., isolated from freshwater sediments in Denmark.</title>
        <authorList>
            <person name="Gong X."/>
            <person name="Skrivergaard S."/>
            <person name="Korsgaard B.S."/>
            <person name="Schreiber L."/>
            <person name="Marshall I.P."/>
            <person name="Finster K."/>
            <person name="Schramm A."/>
        </authorList>
    </citation>
    <scope>NUCLEOTIDE SEQUENCE [LARGE SCALE GENOMIC DNA]</scope>
    <source>
        <strain evidence="14 15">S3-2</strain>
    </source>
</reference>
<dbReference type="PATRIC" id="fig|1747903.4.peg.1408"/>
<dbReference type="Pfam" id="PF00593">
    <property type="entry name" value="TonB_dep_Rec_b-barrel"/>
    <property type="match status" value="1"/>
</dbReference>
<dbReference type="EMBL" id="LOCQ01000059">
    <property type="protein sequence ID" value="OBV37875.1"/>
    <property type="molecule type" value="Genomic_DNA"/>
</dbReference>
<dbReference type="InterPro" id="IPR000531">
    <property type="entry name" value="Beta-barrel_TonB"/>
</dbReference>
<keyword evidence="5" id="KW-0812">Transmembrane</keyword>
<dbReference type="Gene3D" id="2.40.170.20">
    <property type="entry name" value="TonB-dependent receptor, beta-barrel domain"/>
    <property type="match status" value="1"/>
</dbReference>
<evidence type="ECO:0000256" key="6">
    <source>
        <dbReference type="ARBA" id="ARBA00023077"/>
    </source>
</evidence>
<feature type="domain" description="TonB-dependent receptor plug" evidence="13">
    <location>
        <begin position="42"/>
        <end position="135"/>
    </location>
</feature>
<gene>
    <name evidence="14" type="ORF">ASR47_1004150</name>
</gene>
<comment type="caution">
    <text evidence="14">The sequence shown here is derived from an EMBL/GenBank/DDBJ whole genome shotgun (WGS) entry which is preliminary data.</text>
</comment>
<dbReference type="InterPro" id="IPR012910">
    <property type="entry name" value="Plug_dom"/>
</dbReference>
<evidence type="ECO:0000259" key="13">
    <source>
        <dbReference type="Pfam" id="PF07715"/>
    </source>
</evidence>
<evidence type="ECO:0000256" key="5">
    <source>
        <dbReference type="ARBA" id="ARBA00022692"/>
    </source>
</evidence>
<comment type="subcellular location">
    <subcellularLocation>
        <location evidence="1">Cell outer membrane</location>
        <topology evidence="1">Multi-pass membrane protein</topology>
    </subcellularLocation>
</comment>
<dbReference type="SUPFAM" id="SSF56935">
    <property type="entry name" value="Porins"/>
    <property type="match status" value="1"/>
</dbReference>
<keyword evidence="6 10" id="KW-0798">TonB box</keyword>
<dbReference type="AlphaFoldDB" id="A0A1A7BZI4"/>
<accession>A0A1A7BZI4</accession>
<proteinExistence type="inferred from homology"/>
<dbReference type="GO" id="GO:0009279">
    <property type="term" value="C:cell outer membrane"/>
    <property type="evidence" value="ECO:0007669"/>
    <property type="project" value="UniProtKB-SubCell"/>
</dbReference>
<dbReference type="InterPro" id="IPR036942">
    <property type="entry name" value="Beta-barrel_TonB_sf"/>
</dbReference>
<evidence type="ECO:0000259" key="12">
    <source>
        <dbReference type="Pfam" id="PF00593"/>
    </source>
</evidence>
<sequence length="776" mass="84943">MRHHALAAAILSTFSHAYAADETTLQTINIKAERASNIDSVAVVENTQARNNTLGAMLEQVSGVQNSAFGPNSGAPVIRSLSGSRVQILEDGQSILGMNALSGDINIPFDPLFVRSATVNKSSDSVRLGGNAIGGSVDVDSGLVSRKMEAREKEVELVLRKGFNDANAQGLRLNFNDQRHFSTNVQLSFQKIGQYDIPGNSKASACNSALFPASGGVNTFLADSCQKEARIQQVYNKSSQPYIEQFIKQNPNWADGDFSFYTNQPTTVWQGKTYVNPANPAYVPGTPKTVQNKISNDVTPDYRGSLGNSQSSNNHVAIGSTYFFDQGYVAVSVDAKESKYGVPGFSMENKSFGANPEQAQPVDVVIRQDKYALEARLLDPVALLESAQLRVSRLNNTSGERLGSATANDYQFDTSQAELLLAQRRAGPLSGLLGLSYRAREIAGSGTQRYLPDVDTTNRALFVIQNLDFDWASFDAGFRHEKVDNAVRNSAFKTSRNAKNATLAGRDFSLNSYHVGASTELGRLFGAKLRYSSSQRAPEVNELYASNRHYSIMTQEEGNQNLQAERARNTELTGLFDYHGFKASATAYVMKYANYLYLGTSGLQTANRLPLKYWKQTDTTLRGVELDVSQALELGAYGKLNLSAFADLVKNKADKPDALRAHNDGEYLPNMPTNRYGATLQWENQDWKASASGTRYDQQKYLGKSVSEEVPLGGYTLVNLQISRAFELHNSSIKQIDVFVSASNLLDAEARPHNSPLKYIAPLPGRAFQLGLTGKI</sequence>
<evidence type="ECO:0000313" key="15">
    <source>
        <dbReference type="Proteomes" id="UP000092713"/>
    </source>
</evidence>
<keyword evidence="9" id="KW-0998">Cell outer membrane</keyword>
<name>A0A1A7BZI4_9BURK</name>
<keyword evidence="3" id="KW-0813">Transport</keyword>
<comment type="similarity">
    <text evidence="2 10">Belongs to the TonB-dependent receptor family.</text>
</comment>
<dbReference type="GO" id="GO:0044718">
    <property type="term" value="P:siderophore transmembrane transport"/>
    <property type="evidence" value="ECO:0007669"/>
    <property type="project" value="TreeGrafter"/>
</dbReference>
<dbReference type="InterPro" id="IPR039426">
    <property type="entry name" value="TonB-dep_rcpt-like"/>
</dbReference>
<evidence type="ECO:0000256" key="1">
    <source>
        <dbReference type="ARBA" id="ARBA00004571"/>
    </source>
</evidence>
<keyword evidence="4" id="KW-1134">Transmembrane beta strand</keyword>
<evidence type="ECO:0000256" key="10">
    <source>
        <dbReference type="RuleBase" id="RU003357"/>
    </source>
</evidence>
<dbReference type="Pfam" id="PF07715">
    <property type="entry name" value="Plug"/>
    <property type="match status" value="1"/>
</dbReference>
<organism evidence="14 15">
    <name type="scientific">Janthinobacterium psychrotolerans</name>
    <dbReference type="NCBI Taxonomy" id="1747903"/>
    <lineage>
        <taxon>Bacteria</taxon>
        <taxon>Pseudomonadati</taxon>
        <taxon>Pseudomonadota</taxon>
        <taxon>Betaproteobacteria</taxon>
        <taxon>Burkholderiales</taxon>
        <taxon>Oxalobacteraceae</taxon>
        <taxon>Janthinobacterium</taxon>
    </lineage>
</organism>
<evidence type="ECO:0000256" key="9">
    <source>
        <dbReference type="ARBA" id="ARBA00023237"/>
    </source>
</evidence>
<evidence type="ECO:0000256" key="7">
    <source>
        <dbReference type="ARBA" id="ARBA00023136"/>
    </source>
</evidence>
<evidence type="ECO:0000256" key="11">
    <source>
        <dbReference type="SAM" id="SignalP"/>
    </source>
</evidence>
<keyword evidence="11" id="KW-0732">Signal</keyword>
<evidence type="ECO:0000256" key="2">
    <source>
        <dbReference type="ARBA" id="ARBA00009810"/>
    </source>
</evidence>
<dbReference type="PANTHER" id="PTHR30069:SF40">
    <property type="entry name" value="TONB-DEPENDENT RECEPTOR NMB0964-RELATED"/>
    <property type="match status" value="1"/>
</dbReference>
<dbReference type="Proteomes" id="UP000092713">
    <property type="component" value="Unassembled WGS sequence"/>
</dbReference>
<evidence type="ECO:0000256" key="8">
    <source>
        <dbReference type="ARBA" id="ARBA00023170"/>
    </source>
</evidence>
<feature type="domain" description="TonB-dependent receptor-like beta-barrel" evidence="12">
    <location>
        <begin position="268"/>
        <end position="745"/>
    </location>
</feature>
<evidence type="ECO:0000256" key="4">
    <source>
        <dbReference type="ARBA" id="ARBA00022452"/>
    </source>
</evidence>
<protein>
    <submittedName>
        <fullName evidence="14">Iron complex outermembrane recepter protein</fullName>
    </submittedName>
</protein>
<keyword evidence="15" id="KW-1185">Reference proteome</keyword>
<dbReference type="Gene3D" id="2.170.130.10">
    <property type="entry name" value="TonB-dependent receptor, plug domain"/>
    <property type="match status" value="1"/>
</dbReference>
<evidence type="ECO:0000313" key="14">
    <source>
        <dbReference type="EMBL" id="OBV37875.1"/>
    </source>
</evidence>
<keyword evidence="7 10" id="KW-0472">Membrane</keyword>
<feature type="signal peptide" evidence="11">
    <location>
        <begin position="1"/>
        <end position="19"/>
    </location>
</feature>
<dbReference type="STRING" id="1747903.ASR47_1004150"/>
<dbReference type="InterPro" id="IPR037066">
    <property type="entry name" value="Plug_dom_sf"/>
</dbReference>
<dbReference type="RefSeq" id="WP_065309408.1">
    <property type="nucleotide sequence ID" value="NZ_LOCQ01000059.1"/>
</dbReference>
<evidence type="ECO:0000256" key="3">
    <source>
        <dbReference type="ARBA" id="ARBA00022448"/>
    </source>
</evidence>
<dbReference type="OrthoDB" id="9795928at2"/>
<dbReference type="PANTHER" id="PTHR30069">
    <property type="entry name" value="TONB-DEPENDENT OUTER MEMBRANE RECEPTOR"/>
    <property type="match status" value="1"/>
</dbReference>
<keyword evidence="8" id="KW-0675">Receptor</keyword>
<feature type="chain" id="PRO_5008355475" evidence="11">
    <location>
        <begin position="20"/>
        <end position="776"/>
    </location>
</feature>